<evidence type="ECO:0000259" key="3">
    <source>
        <dbReference type="Pfam" id="PF06414"/>
    </source>
</evidence>
<keyword evidence="1" id="KW-0547">Nucleotide-binding</keyword>
<gene>
    <name evidence="4" type="ORF">CCOS865_00769</name>
</gene>
<dbReference type="InterPro" id="IPR027417">
    <property type="entry name" value="P-loop_NTPase"/>
</dbReference>
<dbReference type="AlphaFoldDB" id="A0A383RNC0"/>
<proteinExistence type="predicted"/>
<feature type="domain" description="Zeta toxin" evidence="3">
    <location>
        <begin position="38"/>
        <end position="205"/>
    </location>
</feature>
<dbReference type="Proteomes" id="UP000263595">
    <property type="component" value="Unassembled WGS sequence"/>
</dbReference>
<keyword evidence="2" id="KW-0067">ATP-binding</keyword>
<evidence type="ECO:0000256" key="2">
    <source>
        <dbReference type="ARBA" id="ARBA00022840"/>
    </source>
</evidence>
<dbReference type="GO" id="GO:0005524">
    <property type="term" value="F:ATP binding"/>
    <property type="evidence" value="ECO:0007669"/>
    <property type="project" value="UniProtKB-KW"/>
</dbReference>
<name>A0A383RNC0_9PSED</name>
<protein>
    <recommendedName>
        <fullName evidence="3">Zeta toxin domain-containing protein</fullName>
    </recommendedName>
</protein>
<evidence type="ECO:0000313" key="4">
    <source>
        <dbReference type="EMBL" id="SYX88540.1"/>
    </source>
</evidence>
<dbReference type="Gene3D" id="3.40.50.300">
    <property type="entry name" value="P-loop containing nucleotide triphosphate hydrolases"/>
    <property type="match status" value="1"/>
</dbReference>
<accession>A0A383RNC0</accession>
<dbReference type="InterPro" id="IPR010488">
    <property type="entry name" value="Zeta_toxin_domain"/>
</dbReference>
<dbReference type="OrthoDB" id="6975244at2"/>
<evidence type="ECO:0000313" key="5">
    <source>
        <dbReference type="Proteomes" id="UP000263595"/>
    </source>
</evidence>
<dbReference type="EMBL" id="UNOZ01000003">
    <property type="protein sequence ID" value="SYX88540.1"/>
    <property type="molecule type" value="Genomic_DNA"/>
</dbReference>
<dbReference type="GO" id="GO:0016301">
    <property type="term" value="F:kinase activity"/>
    <property type="evidence" value="ECO:0007669"/>
    <property type="project" value="InterPro"/>
</dbReference>
<reference evidence="5" key="1">
    <citation type="submission" date="2018-08" db="EMBL/GenBank/DDBJ databases">
        <authorList>
            <person name="Blom J."/>
        </authorList>
    </citation>
    <scope>NUCLEOTIDE SEQUENCE [LARGE SCALE GENOMIC DNA]</scope>
    <source>
        <strain evidence="5">CCOS 865</strain>
    </source>
</reference>
<keyword evidence="5" id="KW-1185">Reference proteome</keyword>
<dbReference type="Pfam" id="PF06414">
    <property type="entry name" value="Zeta_toxin"/>
    <property type="match status" value="1"/>
</dbReference>
<evidence type="ECO:0000256" key="1">
    <source>
        <dbReference type="ARBA" id="ARBA00022741"/>
    </source>
</evidence>
<dbReference type="RefSeq" id="WP_119138121.1">
    <property type="nucleotide sequence ID" value="NZ_CBCSFL010000006.1"/>
</dbReference>
<organism evidence="4 5">
    <name type="scientific">Pseudomonas reidholzensis</name>
    <dbReference type="NCBI Taxonomy" id="1785162"/>
    <lineage>
        <taxon>Bacteria</taxon>
        <taxon>Pseudomonadati</taxon>
        <taxon>Pseudomonadota</taxon>
        <taxon>Gammaproteobacteria</taxon>
        <taxon>Pseudomonadales</taxon>
        <taxon>Pseudomonadaceae</taxon>
        <taxon>Pseudomonas</taxon>
    </lineage>
</organism>
<sequence length="325" mass="36454">MSDQYPYTADDVDRAYAQLETELFNKTRDHDPDDYQLPSPTVLFVAGAQGSGKTYLLEKKLLPSGRYENYVRLYLPEFRELHPHYAQMSEHGVLHVYEHTEAFIKALSGKVYTYAFANRYNIIMECALDDPQFAGFPPAAALDGYRFEVHLIACQKEFSHWGTLDRVVKSIARDELERVVSLAQIEAVLGNAMAILVALEKACTEKVGSAITLYLRGLDTDKQSKALCHSRCDVYGTLTPQADYDGQAFFQTGYPGGAFQLVGHTLSNGTYTQYARVVHAELTDDALRQKMVQACSATLEKASLLGARVPEEVFEALKAYQEKYQ</sequence>